<name>A0A160FSE2_9BURK</name>
<reference evidence="1 2" key="1">
    <citation type="journal article" date="2016" name="Gene">
        <title>PacBio SMRT assembly of a complex multi-replicon genome reveals chlorocatechol degradative operon in a region of genome plasticity.</title>
        <authorList>
            <person name="Ricker N."/>
            <person name="Shen S.Y."/>
            <person name="Goordial J."/>
            <person name="Jin S."/>
            <person name="Fulthorpe R.R."/>
        </authorList>
    </citation>
    <scope>NUCLEOTIDE SEQUENCE [LARGE SCALE GENOMIC DNA]</scope>
    <source>
        <strain evidence="1 2">OLGA172</strain>
    </source>
</reference>
<dbReference type="AlphaFoldDB" id="A0A160FSE2"/>
<proteinExistence type="predicted"/>
<protein>
    <submittedName>
        <fullName evidence="1">Uncharacterized protein</fullName>
    </submittedName>
</protein>
<evidence type="ECO:0000313" key="1">
    <source>
        <dbReference type="EMBL" id="ANB75821.1"/>
    </source>
</evidence>
<dbReference type="Proteomes" id="UP000076852">
    <property type="component" value="Chromosome 2"/>
</dbReference>
<evidence type="ECO:0000313" key="2">
    <source>
        <dbReference type="Proteomes" id="UP000076852"/>
    </source>
</evidence>
<accession>A0A160FSE2</accession>
<dbReference type="Pfam" id="PF13289">
    <property type="entry name" value="SIR2_2"/>
    <property type="match status" value="1"/>
</dbReference>
<sequence>MACSVLLGAGFTRNWGGWLGSEVFEYLLGCPEVRSSPAIKELLWRFNEVGGYESALAELQGRARLDPERHSADLRSLETAIRAMSRTMDHCISRLENFDLGLGNRSVRKFLSRFDAIFTLNQDLLLEYQYLQRWDGVELPGMRLSSNGGSGPCGIPWTDQWVPASENEFRVTANRQPCFKLHGSWNWVDSVGGSLLITGGENARALGLPPILDWYHRQFAHYASQPNHRLMTIGYGFRDIYINDVIAKAVAENGLQLYVMAPEGSDVAANAPLSSGDGRGGRAVVENAFRHGLIGASRRPLNEIFGERETLELKKVLRFLDG</sequence>
<dbReference type="OrthoDB" id="9812283at2"/>
<organism evidence="1 2">
    <name type="scientific">Paraburkholderia phytofirmans OLGA172</name>
    <dbReference type="NCBI Taxonomy" id="1417228"/>
    <lineage>
        <taxon>Bacteria</taxon>
        <taxon>Pseudomonadati</taxon>
        <taxon>Pseudomonadota</taxon>
        <taxon>Betaproteobacteria</taxon>
        <taxon>Burkholderiales</taxon>
        <taxon>Burkholderiaceae</taxon>
        <taxon>Paraburkholderia</taxon>
    </lineage>
</organism>
<dbReference type="KEGG" id="buz:AYM40_26290"/>
<dbReference type="EMBL" id="CP014579">
    <property type="protein sequence ID" value="ANB75821.1"/>
    <property type="molecule type" value="Genomic_DNA"/>
</dbReference>
<keyword evidence="2" id="KW-1185">Reference proteome</keyword>
<dbReference type="RefSeq" id="WP_063499090.1">
    <property type="nucleotide sequence ID" value="NZ_CP014579.1"/>
</dbReference>
<gene>
    <name evidence="1" type="ORF">AYM40_26290</name>
</gene>